<dbReference type="SUPFAM" id="SSF53167">
    <property type="entry name" value="Purine and uridine phosphorylases"/>
    <property type="match status" value="1"/>
</dbReference>
<dbReference type="PANTHER" id="PTHR30426">
    <property type="entry name" value="4-HYDROXY-3-METHYLBUT-2-ENYL DIPHOSPHATE REDUCTASE"/>
    <property type="match status" value="1"/>
</dbReference>
<evidence type="ECO:0000256" key="3">
    <source>
        <dbReference type="ARBA" id="ARBA00023004"/>
    </source>
</evidence>
<feature type="binding site" evidence="5">
    <location>
        <position position="220"/>
    </location>
    <ligand>
        <name>[4Fe-4S] cluster</name>
        <dbReference type="ChEBI" id="CHEBI:49883"/>
    </ligand>
</feature>
<feature type="binding site" evidence="5">
    <location>
        <position position="402"/>
    </location>
    <ligand>
        <name>[4Fe-4S] cluster</name>
        <dbReference type="ChEBI" id="CHEBI:49883"/>
    </ligand>
</feature>
<dbReference type="InterPro" id="IPR000845">
    <property type="entry name" value="Nucleoside_phosphorylase_d"/>
</dbReference>
<feature type="binding site" evidence="5">
    <location>
        <position position="474"/>
    </location>
    <ligand>
        <name>dimethylallyl diphosphate</name>
        <dbReference type="ChEBI" id="CHEBI:57623"/>
    </ligand>
</feature>
<feature type="binding site" evidence="5">
    <location>
        <position position="432"/>
    </location>
    <ligand>
        <name>dimethylallyl diphosphate</name>
        <dbReference type="ChEBI" id="CHEBI:57623"/>
    </ligand>
</feature>
<keyword evidence="5" id="KW-0414">Isoprene biosynthesis</keyword>
<feature type="binding site" evidence="5">
    <location>
        <position position="332"/>
    </location>
    <ligand>
        <name>(2E)-4-hydroxy-3-methylbut-2-enyl diphosphate</name>
        <dbReference type="ChEBI" id="CHEBI:128753"/>
    </ligand>
</feature>
<dbReference type="RefSeq" id="WP_192750349.1">
    <property type="nucleotide sequence ID" value="NZ_BAABJL010000011.1"/>
</dbReference>
<comment type="cofactor">
    <cofactor evidence="5">
        <name>[4Fe-4S] cluster</name>
        <dbReference type="ChEBI" id="CHEBI:49883"/>
    </cofactor>
    <text evidence="5">Binds 1 [4Fe-4S] cluster per subunit.</text>
</comment>
<dbReference type="GO" id="GO:0046872">
    <property type="term" value="F:metal ion binding"/>
    <property type="evidence" value="ECO:0007669"/>
    <property type="project" value="UniProtKB-KW"/>
</dbReference>
<keyword evidence="2 5" id="KW-0479">Metal-binding</keyword>
<dbReference type="Gene3D" id="3.40.1010.20">
    <property type="entry name" value="4-hydroxy-3-methylbut-2-enyl diphosphate reductase, catalytic domain"/>
    <property type="match status" value="2"/>
</dbReference>
<feature type="binding site" evidence="5">
    <location>
        <position position="372"/>
    </location>
    <ligand>
        <name>(2E)-4-hydroxy-3-methylbut-2-enyl diphosphate</name>
        <dbReference type="ChEBI" id="CHEBI:128753"/>
    </ligand>
</feature>
<evidence type="ECO:0000256" key="5">
    <source>
        <dbReference type="HAMAP-Rule" id="MF_00191"/>
    </source>
</evidence>
<feature type="binding site" evidence="5">
    <location>
        <position position="282"/>
    </location>
    <ligand>
        <name>isopentenyl diphosphate</name>
        <dbReference type="ChEBI" id="CHEBI:128769"/>
    </ligand>
</feature>
<dbReference type="Proteomes" id="UP000638648">
    <property type="component" value="Unassembled WGS sequence"/>
</dbReference>
<proteinExistence type="inferred from homology"/>
<dbReference type="GO" id="GO:0051745">
    <property type="term" value="F:4-hydroxy-3-methylbut-2-enyl diphosphate reductase activity"/>
    <property type="evidence" value="ECO:0007669"/>
    <property type="project" value="UniProtKB-UniRule"/>
</dbReference>
<dbReference type="EMBL" id="JADBEM010000001">
    <property type="protein sequence ID" value="MBE1606175.1"/>
    <property type="molecule type" value="Genomic_DNA"/>
</dbReference>
<keyword evidence="8" id="KW-1185">Reference proteome</keyword>
<keyword evidence="1 5" id="KW-0004">4Fe-4S</keyword>
<dbReference type="AlphaFoldDB" id="A0A927MZX4"/>
<dbReference type="NCBIfam" id="TIGR00216">
    <property type="entry name" value="ispH_lytB"/>
    <property type="match status" value="1"/>
</dbReference>
<dbReference type="GO" id="GO:0009116">
    <property type="term" value="P:nucleoside metabolic process"/>
    <property type="evidence" value="ECO:0007669"/>
    <property type="project" value="InterPro"/>
</dbReference>
<dbReference type="Gene3D" id="3.40.50.11270">
    <property type="match status" value="1"/>
</dbReference>
<feature type="binding site" evidence="5">
    <location>
        <position position="332"/>
    </location>
    <ligand>
        <name>isopentenyl diphosphate</name>
        <dbReference type="ChEBI" id="CHEBI:128769"/>
    </ligand>
</feature>
<evidence type="ECO:0000256" key="1">
    <source>
        <dbReference type="ARBA" id="ARBA00022485"/>
    </source>
</evidence>
<evidence type="ECO:0000256" key="4">
    <source>
        <dbReference type="ARBA" id="ARBA00023014"/>
    </source>
</evidence>
<feature type="binding site" evidence="5">
    <location>
        <position position="431"/>
    </location>
    <ligand>
        <name>isopentenyl diphosphate</name>
        <dbReference type="ChEBI" id="CHEBI:128769"/>
    </ligand>
</feature>
<feature type="binding site" evidence="5">
    <location>
        <position position="249"/>
    </location>
    <ligand>
        <name>isopentenyl diphosphate</name>
        <dbReference type="ChEBI" id="CHEBI:128769"/>
    </ligand>
</feature>
<feature type="binding site" evidence="5">
    <location>
        <position position="430"/>
    </location>
    <ligand>
        <name>(2E)-4-hydroxy-3-methylbut-2-enyl diphosphate</name>
        <dbReference type="ChEBI" id="CHEBI:128753"/>
    </ligand>
</feature>
<dbReference type="EC" id="1.17.7.4" evidence="5"/>
<feature type="domain" description="Nucleoside phosphorylase" evidence="6">
    <location>
        <begin position="63"/>
        <end position="181"/>
    </location>
</feature>
<dbReference type="GO" id="GO:0051539">
    <property type="term" value="F:4 iron, 4 sulfur cluster binding"/>
    <property type="evidence" value="ECO:0007669"/>
    <property type="project" value="UniProtKB-UniRule"/>
</dbReference>
<comment type="catalytic activity">
    <reaction evidence="5">
        <text>dimethylallyl diphosphate + 2 oxidized [2Fe-2S]-[ferredoxin] + H2O = (2E)-4-hydroxy-3-methylbut-2-enyl diphosphate + 2 reduced [2Fe-2S]-[ferredoxin] + 2 H(+)</text>
        <dbReference type="Rhea" id="RHEA:24825"/>
        <dbReference type="Rhea" id="RHEA-COMP:10000"/>
        <dbReference type="Rhea" id="RHEA-COMP:10001"/>
        <dbReference type="ChEBI" id="CHEBI:15377"/>
        <dbReference type="ChEBI" id="CHEBI:15378"/>
        <dbReference type="ChEBI" id="CHEBI:33737"/>
        <dbReference type="ChEBI" id="CHEBI:33738"/>
        <dbReference type="ChEBI" id="CHEBI:57623"/>
        <dbReference type="ChEBI" id="CHEBI:128753"/>
        <dbReference type="EC" id="1.17.7.4"/>
    </reaction>
</comment>
<organism evidence="7 8">
    <name type="scientific">Actinopolymorpha pittospori</name>
    <dbReference type="NCBI Taxonomy" id="648752"/>
    <lineage>
        <taxon>Bacteria</taxon>
        <taxon>Bacillati</taxon>
        <taxon>Actinomycetota</taxon>
        <taxon>Actinomycetes</taxon>
        <taxon>Propionibacteriales</taxon>
        <taxon>Actinopolymorphaceae</taxon>
        <taxon>Actinopolymorpha</taxon>
    </lineage>
</organism>
<dbReference type="GO" id="GO:0019288">
    <property type="term" value="P:isopentenyl diphosphate biosynthetic process, methylerythritol 4-phosphate pathway"/>
    <property type="evidence" value="ECO:0007669"/>
    <property type="project" value="UniProtKB-UniRule"/>
</dbReference>
<comment type="similarity">
    <text evidence="5">Belongs to the IspH family.</text>
</comment>
<dbReference type="Gene3D" id="3.40.50.1580">
    <property type="entry name" value="Nucleoside phosphorylase domain"/>
    <property type="match status" value="1"/>
</dbReference>
<dbReference type="Pfam" id="PF02401">
    <property type="entry name" value="LYTB"/>
    <property type="match status" value="1"/>
</dbReference>
<dbReference type="GO" id="GO:0050992">
    <property type="term" value="P:dimethylallyl diphosphate biosynthetic process"/>
    <property type="evidence" value="ECO:0007669"/>
    <property type="project" value="UniProtKB-UniRule"/>
</dbReference>
<feature type="binding site" evidence="5">
    <location>
        <position position="431"/>
    </location>
    <ligand>
        <name>dimethylallyl diphosphate</name>
        <dbReference type="ChEBI" id="CHEBI:57623"/>
    </ligand>
</feature>
<keyword evidence="5 7" id="KW-0560">Oxidoreductase</keyword>
<feature type="binding site" evidence="5">
    <location>
        <position position="430"/>
    </location>
    <ligand>
        <name>isopentenyl diphosphate</name>
        <dbReference type="ChEBI" id="CHEBI:128769"/>
    </ligand>
</feature>
<name>A0A927MZX4_9ACTN</name>
<sequence length="516" mass="54658">MTSAYVVWAPTRAEAACLRRGLTAAGEPGVALVPTGAGRQRAERAARDLRAQSGAQSDARPGAPPAVAVAGIAGGLDPSLVPGDVIVATEVRGADRVVTCPSAPLLAARLRRFGLTVRTGPVLSRDHIVTGAERRTLHRTGALAVDMESAWSLAGLPAETPTACVRVIADPATRPLLRPVTVAHLRTALRTLTRVAPALATWGSAIRPRRVLLPSPRSFCAGVERAIHIVERVLEQQGAPVYVRKQIVHNVHVVRRLEALGAVFVEELDEVPDGATVVFSAHGVAPAVRTDASVRGLSVVDATCPLVAKVHSEARRFADRGDTVLFIGHAGHEETEGTIGERPDSTLLVEDLDAARGIEVPDPARVSYLVQTTLAVDEVAEIVDVLHERFESLQAPGSDDICYATTNRQHALRSVADEADLVLVVGSQNSSNSNRLVELADRMGTPAHLIDDAGDIDLAWLTDAGTIAITAGASAPMSLVEETVEAIRGLGPVDLLEREVTTEDIQFTLPKEVRQP</sequence>
<accession>A0A927MZX4</accession>
<comment type="pathway">
    <text evidence="5">Isoprenoid biosynthesis; dimethylallyl diphosphate biosynthesis; dimethylallyl diphosphate from (2E)-4-hydroxy-3-methylbutenyl diphosphate: step 1/1.</text>
</comment>
<feature type="binding site" evidence="5">
    <location>
        <position position="474"/>
    </location>
    <ligand>
        <name>isopentenyl diphosphate</name>
        <dbReference type="ChEBI" id="CHEBI:128769"/>
    </ligand>
</feature>
<reference evidence="7" key="1">
    <citation type="submission" date="2020-10" db="EMBL/GenBank/DDBJ databases">
        <title>Sequencing the genomes of 1000 actinobacteria strains.</title>
        <authorList>
            <person name="Klenk H.-P."/>
        </authorList>
    </citation>
    <scope>NUCLEOTIDE SEQUENCE</scope>
    <source>
        <strain evidence="7">DSM 45354</strain>
    </source>
</reference>
<dbReference type="HAMAP" id="MF_00191">
    <property type="entry name" value="IspH"/>
    <property type="match status" value="1"/>
</dbReference>
<dbReference type="InterPro" id="IPR035994">
    <property type="entry name" value="Nucleoside_phosphorylase_sf"/>
</dbReference>
<evidence type="ECO:0000256" key="2">
    <source>
        <dbReference type="ARBA" id="ARBA00022723"/>
    </source>
</evidence>
<feature type="binding site" evidence="5">
    <location>
        <position position="249"/>
    </location>
    <ligand>
        <name>(2E)-4-hydroxy-3-methylbut-2-enyl diphosphate</name>
        <dbReference type="ChEBI" id="CHEBI:128753"/>
    </ligand>
</feature>
<feature type="binding site" evidence="5">
    <location>
        <position position="282"/>
    </location>
    <ligand>
        <name>(2E)-4-hydroxy-3-methylbut-2-enyl diphosphate</name>
        <dbReference type="ChEBI" id="CHEBI:128753"/>
    </ligand>
</feature>
<comment type="catalytic activity">
    <reaction evidence="5">
        <text>isopentenyl diphosphate + 2 oxidized [2Fe-2S]-[ferredoxin] + H2O = (2E)-4-hydroxy-3-methylbut-2-enyl diphosphate + 2 reduced [2Fe-2S]-[ferredoxin] + 2 H(+)</text>
        <dbReference type="Rhea" id="RHEA:24488"/>
        <dbReference type="Rhea" id="RHEA-COMP:10000"/>
        <dbReference type="Rhea" id="RHEA-COMP:10001"/>
        <dbReference type="ChEBI" id="CHEBI:15377"/>
        <dbReference type="ChEBI" id="CHEBI:15378"/>
        <dbReference type="ChEBI" id="CHEBI:33737"/>
        <dbReference type="ChEBI" id="CHEBI:33738"/>
        <dbReference type="ChEBI" id="CHEBI:128753"/>
        <dbReference type="ChEBI" id="CHEBI:128769"/>
        <dbReference type="EC" id="1.17.7.4"/>
    </reaction>
</comment>
<dbReference type="GO" id="GO:0016114">
    <property type="term" value="P:terpenoid biosynthetic process"/>
    <property type="evidence" value="ECO:0007669"/>
    <property type="project" value="UniProtKB-UniRule"/>
</dbReference>
<comment type="caution">
    <text evidence="7">The sequence shown here is derived from an EMBL/GenBank/DDBJ whole genome shotgun (WGS) entry which is preliminary data.</text>
</comment>
<feature type="binding site" evidence="5">
    <location>
        <position position="304"/>
    </location>
    <ligand>
        <name>[4Fe-4S] cluster</name>
        <dbReference type="ChEBI" id="CHEBI:49883"/>
    </ligand>
</feature>
<comment type="pathway">
    <text evidence="5">Isoprenoid biosynthesis; isopentenyl diphosphate biosynthesis via DXP pathway; isopentenyl diphosphate from 1-deoxy-D-xylulose 5-phosphate: step 6/6.</text>
</comment>
<feature type="binding site" evidence="5">
    <location>
        <position position="282"/>
    </location>
    <ligand>
        <name>dimethylallyl diphosphate</name>
        <dbReference type="ChEBI" id="CHEBI:57623"/>
    </ligand>
</feature>
<dbReference type="InterPro" id="IPR003451">
    <property type="entry name" value="LytB/IspH"/>
</dbReference>
<dbReference type="PANTHER" id="PTHR30426:SF0">
    <property type="entry name" value="4-HYDROXY-3-METHYLBUT-2-ENYL DIPHOSPHATE REDUCTASE"/>
    <property type="match status" value="1"/>
</dbReference>
<keyword evidence="4 5" id="KW-0411">Iron-sulfur</keyword>
<dbReference type="CDD" id="cd13944">
    <property type="entry name" value="lytB_ispH"/>
    <property type="match status" value="1"/>
</dbReference>
<feature type="binding site" evidence="5">
    <location>
        <position position="432"/>
    </location>
    <ligand>
        <name>(2E)-4-hydroxy-3-methylbut-2-enyl diphosphate</name>
        <dbReference type="ChEBI" id="CHEBI:128753"/>
    </ligand>
</feature>
<dbReference type="Pfam" id="PF01048">
    <property type="entry name" value="PNP_UDP_1"/>
    <property type="match status" value="1"/>
</dbReference>
<evidence type="ECO:0000313" key="7">
    <source>
        <dbReference type="EMBL" id="MBE1606175.1"/>
    </source>
</evidence>
<gene>
    <name evidence="5" type="primary">ispH</name>
    <name evidence="7" type="ORF">HEB94_003023</name>
</gene>
<feature type="binding site" evidence="5">
    <location>
        <position position="249"/>
    </location>
    <ligand>
        <name>dimethylallyl diphosphate</name>
        <dbReference type="ChEBI" id="CHEBI:57623"/>
    </ligand>
</feature>
<feature type="binding site" evidence="5">
    <location>
        <position position="474"/>
    </location>
    <ligand>
        <name>(2E)-4-hydroxy-3-methylbut-2-enyl diphosphate</name>
        <dbReference type="ChEBI" id="CHEBI:128753"/>
    </ligand>
</feature>
<comment type="function">
    <text evidence="5">Catalyzes the conversion of 1-hydroxy-2-methyl-2-(E)-butenyl 4-diphosphate (HMBPP) into a mixture of isopentenyl diphosphate (IPP) and dimethylallyl diphosphate (DMAPP). Acts in the terminal step of the DOXP/MEP pathway for isoprenoid precursor biosynthesis.</text>
</comment>
<protein>
    <recommendedName>
        <fullName evidence="5">4-hydroxy-3-methylbut-2-enyl diphosphate reductase</fullName>
        <shortName evidence="5">HMBPP reductase</shortName>
        <ecNumber evidence="5">1.17.7.4</ecNumber>
    </recommendedName>
</protein>
<keyword evidence="3 5" id="KW-0408">Iron</keyword>
<evidence type="ECO:0000259" key="6">
    <source>
        <dbReference type="Pfam" id="PF01048"/>
    </source>
</evidence>
<feature type="binding site" evidence="5">
    <location>
        <position position="332"/>
    </location>
    <ligand>
        <name>dimethylallyl diphosphate</name>
        <dbReference type="ChEBI" id="CHEBI:57623"/>
    </ligand>
</feature>
<feature type="binding site" evidence="5">
    <location>
        <position position="431"/>
    </location>
    <ligand>
        <name>(2E)-4-hydroxy-3-methylbut-2-enyl diphosphate</name>
        <dbReference type="ChEBI" id="CHEBI:128753"/>
    </ligand>
</feature>
<feature type="active site" description="Proton donor" evidence="5">
    <location>
        <position position="334"/>
    </location>
</feature>
<feature type="binding site" evidence="5">
    <location>
        <position position="430"/>
    </location>
    <ligand>
        <name>dimethylallyl diphosphate</name>
        <dbReference type="ChEBI" id="CHEBI:57623"/>
    </ligand>
</feature>
<feature type="binding site" evidence="5">
    <location>
        <position position="432"/>
    </location>
    <ligand>
        <name>isopentenyl diphosphate</name>
        <dbReference type="ChEBI" id="CHEBI:128769"/>
    </ligand>
</feature>
<evidence type="ECO:0000313" key="8">
    <source>
        <dbReference type="Proteomes" id="UP000638648"/>
    </source>
</evidence>